<reference evidence="5" key="1">
    <citation type="journal article" date="2020" name="Nature">
        <title>Giant virus diversity and host interactions through global metagenomics.</title>
        <authorList>
            <person name="Schulz F."/>
            <person name="Roux S."/>
            <person name="Paez-Espino D."/>
            <person name="Jungbluth S."/>
            <person name="Walsh D.A."/>
            <person name="Denef V.J."/>
            <person name="McMahon K.D."/>
            <person name="Konstantinidis K.T."/>
            <person name="Eloe-Fadrosh E.A."/>
            <person name="Kyrpides N.C."/>
            <person name="Woyke T."/>
        </authorList>
    </citation>
    <scope>NUCLEOTIDE SEQUENCE</scope>
    <source>
        <strain evidence="5">GVMAG-S-1101169-75</strain>
    </source>
</reference>
<feature type="domain" description="UBC core" evidence="4">
    <location>
        <begin position="1"/>
        <end position="147"/>
    </location>
</feature>
<dbReference type="AlphaFoldDB" id="A0A6C0K3B9"/>
<dbReference type="SUPFAM" id="SSF54495">
    <property type="entry name" value="UBC-like"/>
    <property type="match status" value="1"/>
</dbReference>
<dbReference type="InterPro" id="IPR000608">
    <property type="entry name" value="UBC"/>
</dbReference>
<dbReference type="SMART" id="SM00212">
    <property type="entry name" value="UBCc"/>
    <property type="match status" value="1"/>
</dbReference>
<evidence type="ECO:0000256" key="3">
    <source>
        <dbReference type="SAM" id="MobiDB-lite"/>
    </source>
</evidence>
<keyword evidence="2" id="KW-0833">Ubl conjugation pathway</keyword>
<dbReference type="InterPro" id="IPR016135">
    <property type="entry name" value="UBQ-conjugating_enzyme/RWD"/>
</dbReference>
<dbReference type="EMBL" id="MN740786">
    <property type="protein sequence ID" value="QHU11576.1"/>
    <property type="molecule type" value="Genomic_DNA"/>
</dbReference>
<evidence type="ECO:0000256" key="1">
    <source>
        <dbReference type="ARBA" id="ARBA00022679"/>
    </source>
</evidence>
<keyword evidence="1" id="KW-0808">Transferase</keyword>
<feature type="region of interest" description="Disordered" evidence="3">
    <location>
        <begin position="145"/>
        <end position="180"/>
    </location>
</feature>
<dbReference type="Gene3D" id="3.10.110.10">
    <property type="entry name" value="Ubiquitin Conjugating Enzyme"/>
    <property type="match status" value="1"/>
</dbReference>
<dbReference type="PROSITE" id="PS50127">
    <property type="entry name" value="UBC_2"/>
    <property type="match status" value="1"/>
</dbReference>
<organism evidence="5">
    <name type="scientific">viral metagenome</name>
    <dbReference type="NCBI Taxonomy" id="1070528"/>
    <lineage>
        <taxon>unclassified sequences</taxon>
        <taxon>metagenomes</taxon>
        <taxon>organismal metagenomes</taxon>
    </lineage>
</organism>
<feature type="compositionally biased region" description="Low complexity" evidence="3">
    <location>
        <begin position="150"/>
        <end position="174"/>
    </location>
</feature>
<dbReference type="PANTHER" id="PTHR24068">
    <property type="entry name" value="UBIQUITIN-CONJUGATING ENZYME E2"/>
    <property type="match status" value="1"/>
</dbReference>
<dbReference type="FunFam" id="3.10.110.10:FF:000002">
    <property type="entry name" value="Ubiquitin-conjugating enzyme E2 D3"/>
    <property type="match status" value="1"/>
</dbReference>
<dbReference type="InterPro" id="IPR023313">
    <property type="entry name" value="UBQ-conjugating_AS"/>
</dbReference>
<evidence type="ECO:0000313" key="5">
    <source>
        <dbReference type="EMBL" id="QHU11576.1"/>
    </source>
</evidence>
<protein>
    <recommendedName>
        <fullName evidence="4">UBC core domain-containing protein</fullName>
    </recommendedName>
</protein>
<proteinExistence type="predicted"/>
<dbReference type="GO" id="GO:0016740">
    <property type="term" value="F:transferase activity"/>
    <property type="evidence" value="ECO:0007669"/>
    <property type="project" value="UniProtKB-KW"/>
</dbReference>
<sequence length="180" mass="20059">MALKRLKRELEDMLKEPLPHCSAMPNEEDIFQWTASIHGPKDTPYEEGIFDLIMIFSSEYPFKPPKVSFKTRIYHPNINTTGGICLDILKDAWSPALTISKILLSVCSLLADPNPDDPLVPEIAKLYHDDPEKYASQAREYTQRYAMKHSTPVSTTASASAPAPTPTPTSDSTPMIVITP</sequence>
<accession>A0A6C0K3B9</accession>
<name>A0A6C0K3B9_9ZZZZ</name>
<dbReference type="PROSITE" id="PS00183">
    <property type="entry name" value="UBC_1"/>
    <property type="match status" value="1"/>
</dbReference>
<evidence type="ECO:0000259" key="4">
    <source>
        <dbReference type="PROSITE" id="PS50127"/>
    </source>
</evidence>
<dbReference type="Pfam" id="PF00179">
    <property type="entry name" value="UQ_con"/>
    <property type="match status" value="1"/>
</dbReference>
<evidence type="ECO:0000256" key="2">
    <source>
        <dbReference type="ARBA" id="ARBA00022786"/>
    </source>
</evidence>